<evidence type="ECO:0000313" key="3">
    <source>
        <dbReference type="Proteomes" id="UP001295423"/>
    </source>
</evidence>
<sequence length="127" mass="14585">MPTAASVFWFFVSISWMFSSGLVHGNVVEPRLLRANAKGESLTIIEGIERDSILKEFRFEKSSSSRLSTTREDAWQHEEEGVAYYSRPVSQDFSFDDSEDETDFESRLVTRTNTLLRHRNAVSLKES</sequence>
<feature type="signal peptide" evidence="1">
    <location>
        <begin position="1"/>
        <end position="25"/>
    </location>
</feature>
<gene>
    <name evidence="2" type="ORF">CYCCA115_LOCUS19253</name>
</gene>
<dbReference type="AlphaFoldDB" id="A0AAD2PWQ3"/>
<evidence type="ECO:0000256" key="1">
    <source>
        <dbReference type="SAM" id="SignalP"/>
    </source>
</evidence>
<protein>
    <submittedName>
        <fullName evidence="2">Uncharacterized protein</fullName>
    </submittedName>
</protein>
<name>A0AAD2PWQ3_9STRA</name>
<reference evidence="2" key="1">
    <citation type="submission" date="2023-08" db="EMBL/GenBank/DDBJ databases">
        <authorList>
            <person name="Audoor S."/>
            <person name="Bilcke G."/>
        </authorList>
    </citation>
    <scope>NUCLEOTIDE SEQUENCE</scope>
</reference>
<organism evidence="2 3">
    <name type="scientific">Cylindrotheca closterium</name>
    <dbReference type="NCBI Taxonomy" id="2856"/>
    <lineage>
        <taxon>Eukaryota</taxon>
        <taxon>Sar</taxon>
        <taxon>Stramenopiles</taxon>
        <taxon>Ochrophyta</taxon>
        <taxon>Bacillariophyta</taxon>
        <taxon>Bacillariophyceae</taxon>
        <taxon>Bacillariophycidae</taxon>
        <taxon>Bacillariales</taxon>
        <taxon>Bacillariaceae</taxon>
        <taxon>Cylindrotheca</taxon>
    </lineage>
</organism>
<dbReference type="EMBL" id="CAKOGP040002091">
    <property type="protein sequence ID" value="CAJ1961551.1"/>
    <property type="molecule type" value="Genomic_DNA"/>
</dbReference>
<evidence type="ECO:0000313" key="2">
    <source>
        <dbReference type="EMBL" id="CAJ1961551.1"/>
    </source>
</evidence>
<feature type="chain" id="PRO_5042007559" evidence="1">
    <location>
        <begin position="26"/>
        <end position="127"/>
    </location>
</feature>
<keyword evidence="3" id="KW-1185">Reference proteome</keyword>
<comment type="caution">
    <text evidence="2">The sequence shown here is derived from an EMBL/GenBank/DDBJ whole genome shotgun (WGS) entry which is preliminary data.</text>
</comment>
<proteinExistence type="predicted"/>
<keyword evidence="1" id="KW-0732">Signal</keyword>
<dbReference type="Proteomes" id="UP001295423">
    <property type="component" value="Unassembled WGS sequence"/>
</dbReference>
<accession>A0AAD2PWQ3</accession>